<sequence length="162" mass="17388">MRLSPLLLAAAISLSPFALFAATVHRCEDHHGHITFTHLGCPGDQQLLLQTADNPLPGTVPPAVKTPEKTANKGIANKPLYSISGTAERQDGCGNQVTASARRKAMINKEVRSGMTRADVESMLGKPDAISSQNGKVRYSYVDKQSGRKRSVSFDGDDCVKP</sequence>
<evidence type="ECO:0000313" key="4">
    <source>
        <dbReference type="EMBL" id="GLK89420.1"/>
    </source>
</evidence>
<dbReference type="Pfam" id="PF04355">
    <property type="entry name" value="BamE"/>
    <property type="match status" value="1"/>
</dbReference>
<dbReference type="InterPro" id="IPR007450">
    <property type="entry name" value="BamE_dom"/>
</dbReference>
<name>A0A9W6K829_9PSED</name>
<proteinExistence type="predicted"/>
<feature type="chain" id="PRO_5040873092" description="Outer membrane protein assembly factor BamE domain-containing protein" evidence="2">
    <location>
        <begin position="22"/>
        <end position="162"/>
    </location>
</feature>
<dbReference type="Proteomes" id="UP001143328">
    <property type="component" value="Unassembled WGS sequence"/>
</dbReference>
<evidence type="ECO:0000313" key="5">
    <source>
        <dbReference type="Proteomes" id="UP001143328"/>
    </source>
</evidence>
<keyword evidence="5" id="KW-1185">Reference proteome</keyword>
<dbReference type="EMBL" id="BSFN01000006">
    <property type="protein sequence ID" value="GLK89420.1"/>
    <property type="molecule type" value="Genomic_DNA"/>
</dbReference>
<keyword evidence="2" id="KW-0732">Signal</keyword>
<dbReference type="AlphaFoldDB" id="A0A9W6K829"/>
<gene>
    <name evidence="4" type="ORF">GCM10017655_24820</name>
</gene>
<evidence type="ECO:0000259" key="3">
    <source>
        <dbReference type="Pfam" id="PF04355"/>
    </source>
</evidence>
<evidence type="ECO:0000256" key="2">
    <source>
        <dbReference type="SAM" id="SignalP"/>
    </source>
</evidence>
<dbReference type="RefSeq" id="WP_271195613.1">
    <property type="nucleotide sequence ID" value="NZ_BSFN01000006.1"/>
</dbReference>
<feature type="region of interest" description="Disordered" evidence="1">
    <location>
        <begin position="143"/>
        <end position="162"/>
    </location>
</feature>
<evidence type="ECO:0000256" key="1">
    <source>
        <dbReference type="SAM" id="MobiDB-lite"/>
    </source>
</evidence>
<comment type="caution">
    <text evidence="4">The sequence shown here is derived from an EMBL/GenBank/DDBJ whole genome shotgun (WGS) entry which is preliminary data.</text>
</comment>
<feature type="domain" description="Outer membrane protein assembly factor BamE" evidence="3">
    <location>
        <begin position="109"/>
        <end position="160"/>
    </location>
</feature>
<protein>
    <recommendedName>
        <fullName evidence="3">Outer membrane protein assembly factor BamE domain-containing protein</fullName>
    </recommendedName>
</protein>
<organism evidence="4 5">
    <name type="scientific">Pseudomonas turukhanskensis</name>
    <dbReference type="NCBI Taxonomy" id="1806536"/>
    <lineage>
        <taxon>Bacteria</taxon>
        <taxon>Pseudomonadati</taxon>
        <taxon>Pseudomonadota</taxon>
        <taxon>Gammaproteobacteria</taxon>
        <taxon>Pseudomonadales</taxon>
        <taxon>Pseudomonadaceae</taxon>
        <taxon>Pseudomonas</taxon>
    </lineage>
</organism>
<reference evidence="4" key="1">
    <citation type="journal article" date="2014" name="Int. J. Syst. Evol. Microbiol.">
        <title>Complete genome sequence of Corynebacterium casei LMG S-19264T (=DSM 44701T), isolated from a smear-ripened cheese.</title>
        <authorList>
            <consortium name="US DOE Joint Genome Institute (JGI-PGF)"/>
            <person name="Walter F."/>
            <person name="Albersmeier A."/>
            <person name="Kalinowski J."/>
            <person name="Ruckert C."/>
        </authorList>
    </citation>
    <scope>NUCLEOTIDE SEQUENCE</scope>
    <source>
        <strain evidence="4">VKM B-2935</strain>
    </source>
</reference>
<dbReference type="GO" id="GO:0019867">
    <property type="term" value="C:outer membrane"/>
    <property type="evidence" value="ECO:0007669"/>
    <property type="project" value="InterPro"/>
</dbReference>
<accession>A0A9W6K829</accession>
<feature type="signal peptide" evidence="2">
    <location>
        <begin position="1"/>
        <end position="21"/>
    </location>
</feature>
<reference evidence="4" key="2">
    <citation type="submission" date="2023-01" db="EMBL/GenBank/DDBJ databases">
        <authorList>
            <person name="Sun Q."/>
            <person name="Evtushenko L."/>
        </authorList>
    </citation>
    <scope>NUCLEOTIDE SEQUENCE</scope>
    <source>
        <strain evidence="4">VKM B-2935</strain>
    </source>
</reference>